<reference evidence="1 2" key="1">
    <citation type="submission" date="2018-10" db="EMBL/GenBank/DDBJ databases">
        <title>Natrarchaeobius chitinivorans gen. nov., sp. nov., and Natrarchaeobius haloalkaliphilus sp. nov., alkaliphilic, chitin-utilizing haloarchaea from hypersaline alkaline lakes.</title>
        <authorList>
            <person name="Sorokin D.Y."/>
            <person name="Elcheninov A.G."/>
            <person name="Kostrikina N.A."/>
            <person name="Bale N.J."/>
            <person name="Sinninghe Damste J.S."/>
            <person name="Khijniak T.V."/>
            <person name="Kublanov I.V."/>
            <person name="Toshchakov S.V."/>
        </authorList>
    </citation>
    <scope>NUCLEOTIDE SEQUENCE [LARGE SCALE GENOMIC DNA]</scope>
    <source>
        <strain evidence="1 2">AArcht4T</strain>
    </source>
</reference>
<organism evidence="1 2">
    <name type="scientific">Natrarchaeobius chitinivorans</name>
    <dbReference type="NCBI Taxonomy" id="1679083"/>
    <lineage>
        <taxon>Archaea</taxon>
        <taxon>Methanobacteriati</taxon>
        <taxon>Methanobacteriota</taxon>
        <taxon>Stenosarchaea group</taxon>
        <taxon>Halobacteria</taxon>
        <taxon>Halobacteriales</taxon>
        <taxon>Natrialbaceae</taxon>
        <taxon>Natrarchaeobius</taxon>
    </lineage>
</organism>
<dbReference type="InterPro" id="IPR045396">
    <property type="entry name" value="DUF6517"/>
</dbReference>
<dbReference type="OrthoDB" id="205286at2157"/>
<comment type="caution">
    <text evidence="1">The sequence shown here is derived from an EMBL/GenBank/DDBJ whole genome shotgun (WGS) entry which is preliminary data.</text>
</comment>
<keyword evidence="2" id="KW-1185">Reference proteome</keyword>
<accession>A0A3N6M500</accession>
<gene>
    <name evidence="1" type="ORF">EA473_19130</name>
</gene>
<dbReference type="Proteomes" id="UP000282323">
    <property type="component" value="Unassembled WGS sequence"/>
</dbReference>
<evidence type="ECO:0000313" key="1">
    <source>
        <dbReference type="EMBL" id="RQG91080.1"/>
    </source>
</evidence>
<proteinExistence type="predicted"/>
<dbReference type="PROSITE" id="PS51257">
    <property type="entry name" value="PROKAR_LIPOPROTEIN"/>
    <property type="match status" value="1"/>
</dbReference>
<dbReference type="RefSeq" id="WP_124197182.1">
    <property type="nucleotide sequence ID" value="NZ_REGA01000021.1"/>
</dbReference>
<dbReference type="EMBL" id="REGA01000021">
    <property type="protein sequence ID" value="RQG91080.1"/>
    <property type="molecule type" value="Genomic_DNA"/>
</dbReference>
<dbReference type="PROSITE" id="PS51318">
    <property type="entry name" value="TAT"/>
    <property type="match status" value="1"/>
</dbReference>
<evidence type="ECO:0000313" key="2">
    <source>
        <dbReference type="Proteomes" id="UP000282323"/>
    </source>
</evidence>
<sequence length="218" mass="23698">MTITRRAFLATGAAAGTATLAGCMDPLRETLSSSPATVSADARSEAGYDEHVVDEMVVDHPVGAFGLERTIEVVNWYAEYDRAISLEGLGLTRLQAAVFTVLSTPQVSVLGRTHNPIGEYSTDELVELIQERYDRLAVEEAVDEQAVTVLGTETPVTQYRGQARLVEIGRRLDVTLHVSEPVAHGEDFVLCVAVSPRLFDVDVESSSVRTLLEGIEHE</sequence>
<dbReference type="Pfam" id="PF20127">
    <property type="entry name" value="DUF6517"/>
    <property type="match status" value="1"/>
</dbReference>
<name>A0A3N6M500_NATCH</name>
<dbReference type="AlphaFoldDB" id="A0A3N6M500"/>
<dbReference type="InterPro" id="IPR006311">
    <property type="entry name" value="TAT_signal"/>
</dbReference>
<protein>
    <submittedName>
        <fullName evidence="1">Uncharacterized protein</fullName>
    </submittedName>
</protein>